<comment type="caution">
    <text evidence="6">The sequence shown here is derived from an EMBL/GenBank/DDBJ whole genome shotgun (WGS) entry which is preliminary data.</text>
</comment>
<organism evidence="6 7">
    <name type="scientific">Brachionus calyciflorus</name>
    <dbReference type="NCBI Taxonomy" id="104777"/>
    <lineage>
        <taxon>Eukaryota</taxon>
        <taxon>Metazoa</taxon>
        <taxon>Spiralia</taxon>
        <taxon>Gnathifera</taxon>
        <taxon>Rotifera</taxon>
        <taxon>Eurotatoria</taxon>
        <taxon>Monogononta</taxon>
        <taxon>Pseudotrocha</taxon>
        <taxon>Ploima</taxon>
        <taxon>Brachionidae</taxon>
        <taxon>Brachionus</taxon>
    </lineage>
</organism>
<dbReference type="PROSITE" id="PS50017">
    <property type="entry name" value="DEATH_DOMAIN"/>
    <property type="match status" value="1"/>
</dbReference>
<evidence type="ECO:0000259" key="4">
    <source>
        <dbReference type="PROSITE" id="PS50104"/>
    </source>
</evidence>
<dbReference type="Gene3D" id="3.40.50.10140">
    <property type="entry name" value="Toll/interleukin-1 receptor homology (TIR) domain"/>
    <property type="match status" value="1"/>
</dbReference>
<dbReference type="Pfam" id="PF13676">
    <property type="entry name" value="TIR_2"/>
    <property type="match status" value="1"/>
</dbReference>
<evidence type="ECO:0000256" key="1">
    <source>
        <dbReference type="ARBA" id="ARBA00022737"/>
    </source>
</evidence>
<dbReference type="Proteomes" id="UP000663879">
    <property type="component" value="Unassembled WGS sequence"/>
</dbReference>
<dbReference type="PROSITE" id="PS50104">
    <property type="entry name" value="TIR"/>
    <property type="match status" value="1"/>
</dbReference>
<dbReference type="InterPro" id="IPR035897">
    <property type="entry name" value="Toll_tir_struct_dom_sf"/>
</dbReference>
<dbReference type="Pfam" id="PF00531">
    <property type="entry name" value="Death"/>
    <property type="match status" value="1"/>
</dbReference>
<dbReference type="PANTHER" id="PTHR47508:SF1">
    <property type="entry name" value="NON-SPECIFIC SERINE_THREONINE PROTEIN KINASE"/>
    <property type="match status" value="1"/>
</dbReference>
<evidence type="ECO:0000313" key="6">
    <source>
        <dbReference type="EMBL" id="CAF0779556.1"/>
    </source>
</evidence>
<accession>A0A813RDT1</accession>
<dbReference type="InterPro" id="IPR000488">
    <property type="entry name" value="Death_dom"/>
</dbReference>
<gene>
    <name evidence="6" type="ORF">OXX778_LOCUS5384</name>
</gene>
<dbReference type="Pfam" id="PF16095">
    <property type="entry name" value="COR-A"/>
    <property type="match status" value="1"/>
</dbReference>
<keyword evidence="1" id="KW-0677">Repeat</keyword>
<dbReference type="SUPFAM" id="SSF52200">
    <property type="entry name" value="Toll/Interleukin receptor TIR domain"/>
    <property type="match status" value="1"/>
</dbReference>
<dbReference type="InterPro" id="IPR011029">
    <property type="entry name" value="DEATH-like_dom_sf"/>
</dbReference>
<feature type="domain" description="TIR" evidence="4">
    <location>
        <begin position="1190"/>
        <end position="1337"/>
    </location>
</feature>
<dbReference type="InterPro" id="IPR032171">
    <property type="entry name" value="COR-A"/>
</dbReference>
<dbReference type="InterPro" id="IPR036388">
    <property type="entry name" value="WH-like_DNA-bd_sf"/>
</dbReference>
<dbReference type="OrthoDB" id="6078042at2759"/>
<dbReference type="Gene3D" id="1.10.533.10">
    <property type="entry name" value="Death Domain, Fas"/>
    <property type="match status" value="1"/>
</dbReference>
<feature type="region of interest" description="Disordered" evidence="2">
    <location>
        <begin position="1354"/>
        <end position="1388"/>
    </location>
</feature>
<evidence type="ECO:0000259" key="5">
    <source>
        <dbReference type="PROSITE" id="PS51065"/>
    </source>
</evidence>
<proteinExistence type="predicted"/>
<dbReference type="InterPro" id="IPR000157">
    <property type="entry name" value="TIR_dom"/>
</dbReference>
<dbReference type="InterPro" id="IPR006573">
    <property type="entry name" value="NHR_dom"/>
</dbReference>
<dbReference type="Gene3D" id="1.10.10.10">
    <property type="entry name" value="Winged helix-like DNA-binding domain superfamily/Winged helix DNA-binding domain"/>
    <property type="match status" value="1"/>
</dbReference>
<feature type="non-terminal residue" evidence="6">
    <location>
        <position position="1"/>
    </location>
</feature>
<dbReference type="PANTHER" id="PTHR47508">
    <property type="entry name" value="SAM DOMAIN-CONTAINING PROTEIN-RELATED"/>
    <property type="match status" value="1"/>
</dbReference>
<keyword evidence="7" id="KW-1185">Reference proteome</keyword>
<dbReference type="EMBL" id="CAJNOC010000583">
    <property type="protein sequence ID" value="CAF0779556.1"/>
    <property type="molecule type" value="Genomic_DNA"/>
</dbReference>
<dbReference type="SUPFAM" id="SSF47986">
    <property type="entry name" value="DEATH domain"/>
    <property type="match status" value="1"/>
</dbReference>
<evidence type="ECO:0000259" key="3">
    <source>
        <dbReference type="PROSITE" id="PS50017"/>
    </source>
</evidence>
<evidence type="ECO:0000256" key="2">
    <source>
        <dbReference type="SAM" id="MobiDB-lite"/>
    </source>
</evidence>
<dbReference type="GO" id="GO:0007165">
    <property type="term" value="P:signal transduction"/>
    <property type="evidence" value="ECO:0007669"/>
    <property type="project" value="InterPro"/>
</dbReference>
<dbReference type="InterPro" id="IPR043136">
    <property type="entry name" value="B30.2/SPRY_sf"/>
</dbReference>
<evidence type="ECO:0008006" key="8">
    <source>
        <dbReference type="Google" id="ProtNLM"/>
    </source>
</evidence>
<feature type="domain" description="NHR" evidence="5">
    <location>
        <begin position="1"/>
        <end position="159"/>
    </location>
</feature>
<sequence>MYFHSVHGKNIKLSPDNSQAKRISGFCQGITFSSEPLIQLQRVTFLVDRISVKDKSWTGNLRIGLTTKNPSTLLSSELPDFSYPTLCNTESFWITCIKTCYLKNENRISLVLDKNNCLHLEINYVVKATLFNNIPATIRSLWLILDIYGSTNMVQFLPSDDTPYEIKKRGLDAVNNFHSACISGGSKSIYKTRLVIVGQDNDAKNNLKQCLISNNQNKKMIEKMKFDFSSSFKVRIDESNWELKSDKYGNKRFPDSTNSLSRSFSEYQRSQSIEALKPKDNKTKFKLDKSNSMDSIDENYYSRNSLNNLNSIETNDLSSSESLSDNSSGDEELYQIDEYDELLQNLDCDLCELKKDPSGFSYKQIALNIYHELYRTKICDKLPQFSGDKTNIYLNEGLFEKCAIDEFSNSIYNQLPCSKILLFFYEQIVFNEIKYFKFKPMGSNINVNSIEKFDQINNTVDSVEVDEDENFDKIRKKLSLTISNIVDQTYQVLYSSRAIYLVCFDLTKNFDDLIDPGPFSSEENKITYIEYFDFLLKSIHTHTAKISESSSKNPNETNHENYTKLKLNPNLIINFKYCSLLPPILIVGTNKNNLSDQEINRKFDSIKEFISSKIYLNHIVEPFIPLDNLSDPQSYTNDSNILTLKRLIEYVAFKEPYMGEQQPIKWMKFEKSLDKLKQKGLFYASLSQICELAHEKDITTQEELTTCLNFLNDLGTIIYYGNANDIFLRNTIILRPFKLIEIFNKILYASPPEIVKNSNSKLFDLWDQFDKHGILDDRLLDILWKNVLNQKPGLLGLMKKFDLTCERFISNGKDNILLIKEYLVPSRARTKYDLDVDNHIISFNINRKNISERNVYDEYYSNDMDDVSDFSVNSFQKNRMKLDSNNVYVVEFFYDFSGFFSENLFHRIVTRAARWTLMKNGNDLNTSIRLYSNKARFYLDEKHDFLIEMAPIKYARIKIQIIRINHETNTNEESPLEPNSCAKVRNFMETVLIDLRNLWVKRLKFNACVQCHCDKVCRIHQEKLCSNDECIHFLNLDECLTNNIVNCDFRRVKTLVYKSWFPTQNISLHKGPVLNAIKSYSDKNMYYEESSLPSWVKNVAKLLKESKDESVKVIQNENDWFALARLLGYNKSKINYFNESDNPPLQLICDWIMSSDNTNLTIEFLINYLEQIKRDDVIKIINKEREKETINSSVFISYQWDSQEVVLKIKEHLEKAGFNCFIDIGQIGGGNLLYQKIDEAIRNSKVVVACITPKFVVSHYCNREMALADLLRKPIVPIMLTSTPWPPPGGMSLIFSQLVYVDYFGVGGHGGCGITSDRDQRNNEIVAMVARHVNPSSYFLMSIDQIKDSEKKTKNKYLENKKSAKSNTYYNKGENGHYDNSDTRFGMNRTNRNQISTISYNYSNQLNNLNDPNNPNHA</sequence>
<dbReference type="SMART" id="SM00588">
    <property type="entry name" value="NEUZ"/>
    <property type="match status" value="1"/>
</dbReference>
<dbReference type="PROSITE" id="PS51065">
    <property type="entry name" value="NHR"/>
    <property type="match status" value="1"/>
</dbReference>
<evidence type="ECO:0000313" key="7">
    <source>
        <dbReference type="Proteomes" id="UP000663879"/>
    </source>
</evidence>
<dbReference type="Pfam" id="PF07177">
    <property type="entry name" value="Neuralized"/>
    <property type="match status" value="1"/>
</dbReference>
<reference evidence="6" key="1">
    <citation type="submission" date="2021-02" db="EMBL/GenBank/DDBJ databases">
        <authorList>
            <person name="Nowell W R."/>
        </authorList>
    </citation>
    <scope>NUCLEOTIDE SEQUENCE</scope>
    <source>
        <strain evidence="6">Ploen Becks lab</strain>
    </source>
</reference>
<name>A0A813RDT1_9BILA</name>
<dbReference type="Gene3D" id="2.60.120.920">
    <property type="match status" value="1"/>
</dbReference>
<feature type="domain" description="Death" evidence="3">
    <location>
        <begin position="1119"/>
        <end position="1185"/>
    </location>
</feature>
<protein>
    <recommendedName>
        <fullName evidence="8">Neuralized PATS1</fullName>
    </recommendedName>
</protein>